<reference evidence="4 5" key="3">
    <citation type="journal article" date="2017" name="G3 (Bethesda)">
        <title>Comparative analysis highlights variable genome content of wheat rusts and divergence of the mating loci.</title>
        <authorList>
            <person name="Cuomo C.A."/>
            <person name="Bakkeren G."/>
            <person name="Khalil H.B."/>
            <person name="Panwar V."/>
            <person name="Joly D."/>
            <person name="Linning R."/>
            <person name="Sakthikumar S."/>
            <person name="Song X."/>
            <person name="Adiconis X."/>
            <person name="Fan L."/>
            <person name="Goldberg J.M."/>
            <person name="Levin J.Z."/>
            <person name="Young S."/>
            <person name="Zeng Q."/>
            <person name="Anikster Y."/>
            <person name="Bruce M."/>
            <person name="Wang M."/>
            <person name="Yin C."/>
            <person name="McCallum B."/>
            <person name="Szabo L.J."/>
            <person name="Hulbert S."/>
            <person name="Chen X."/>
            <person name="Fellers J.P."/>
        </authorList>
    </citation>
    <scope>NUCLEOTIDE SEQUENCE</scope>
    <source>
        <strain evidence="4">isolate 1-1 / race 1 (BBBD)</strain>
        <strain evidence="5">Isolate 1-1 / race 1 (BBBD)</strain>
    </source>
</reference>
<evidence type="ECO:0000313" key="4">
    <source>
        <dbReference type="EnsemblFungi" id="PTTG_30148-t43_1-p1"/>
    </source>
</evidence>
<dbReference type="OrthoDB" id="2500735at2759"/>
<reference evidence="3" key="1">
    <citation type="submission" date="2009-11" db="EMBL/GenBank/DDBJ databases">
        <authorList>
            <consortium name="The Broad Institute Genome Sequencing Platform"/>
            <person name="Ward D."/>
            <person name="Feldgarden M."/>
            <person name="Earl A."/>
            <person name="Young S.K."/>
            <person name="Zeng Q."/>
            <person name="Koehrsen M."/>
            <person name="Alvarado L."/>
            <person name="Berlin A."/>
            <person name="Bochicchio J."/>
            <person name="Borenstein D."/>
            <person name="Chapman S.B."/>
            <person name="Chen Z."/>
            <person name="Engels R."/>
            <person name="Freedman E."/>
            <person name="Gellesch M."/>
            <person name="Goldberg J."/>
            <person name="Griggs A."/>
            <person name="Gujja S."/>
            <person name="Heilman E."/>
            <person name="Heiman D."/>
            <person name="Hepburn T."/>
            <person name="Howarth C."/>
            <person name="Jen D."/>
            <person name="Larson L."/>
            <person name="Lewis B."/>
            <person name="Mehta T."/>
            <person name="Park D."/>
            <person name="Pearson M."/>
            <person name="Roberts A."/>
            <person name="Saif S."/>
            <person name="Shea T."/>
            <person name="Shenoy N."/>
            <person name="Sisk P."/>
            <person name="Stolte C."/>
            <person name="Sykes S."/>
            <person name="Thomson T."/>
            <person name="Walk T."/>
            <person name="White J."/>
            <person name="Yandava C."/>
            <person name="Izard J."/>
            <person name="Baranova O.V."/>
            <person name="Blanton J.M."/>
            <person name="Tanner A.C."/>
            <person name="Dewhirst F.E."/>
            <person name="Haas B."/>
            <person name="Nusbaum C."/>
            <person name="Birren B."/>
        </authorList>
    </citation>
    <scope>NUCLEOTIDE SEQUENCE [LARGE SCALE GENOMIC DNA]</scope>
    <source>
        <strain evidence="3">1-1 BBBD Race 1</strain>
    </source>
</reference>
<keyword evidence="5" id="KW-1185">Reference proteome</keyword>
<feature type="region of interest" description="Disordered" evidence="1">
    <location>
        <begin position="155"/>
        <end position="201"/>
    </location>
</feature>
<proteinExistence type="predicted"/>
<gene>
    <name evidence="3" type="ORF">PTTG_30148</name>
</gene>
<dbReference type="STRING" id="630390.A0A180G092"/>
<dbReference type="Proteomes" id="UP000005240">
    <property type="component" value="Unassembled WGS sequence"/>
</dbReference>
<evidence type="ECO:0000313" key="5">
    <source>
        <dbReference type="Proteomes" id="UP000005240"/>
    </source>
</evidence>
<dbReference type="InterPro" id="IPR046496">
    <property type="entry name" value="DUF6589"/>
</dbReference>
<dbReference type="EMBL" id="ADAS02002002">
    <property type="protein sequence ID" value="OAV85988.1"/>
    <property type="molecule type" value="Genomic_DNA"/>
</dbReference>
<sequence>MRRNGFCPQLKTEYQKVRHICDTILRSNLTPKKFLQAFLTNQHIQLALRRGSWGTEDGWPSTLDLLQSIKRLANKTKIGCAFWKDFILNEAKICVNSESPKRGVFPNGTYHSSHKIDKNFFTGKSKNARNSQLIKEDMPFLYELISSKLLNRINPKHQDDPENNLDCDDTGSVNSEDSVEELDVDNQDAPTVEPGHNQKKKLSQTRQEKWACMLWNSVVFVACGVTEQINSYLHYIGLTMSQKTALSALKRLNYLAQKNLARKLLVQLRAPLSPFICIDNIDFEERIHFKSVEKTSHMFHGTWGYVHTLDPSLIEGNDPDNFSMESFKQAIKDSANLKVSPKNFIPTPEQEAHFGSATKSQIAQVMMTYIATTNDPKRLIPLEPPTIDQIRAQKPDIAMMKLMLASDNCAEGIGNVLNDIIAQTNLKPDQFFSELQVMEGDLGTILNLECLRSQRRPSRHNKESLGNIFMLLGAAHTLWNISQAIFLKHFGNNRNQEDLGA</sequence>
<accession>A0A180G092</accession>
<protein>
    <recommendedName>
        <fullName evidence="2">DUF6589 domain-containing protein</fullName>
    </recommendedName>
</protein>
<feature type="compositionally biased region" description="Acidic residues" evidence="1">
    <location>
        <begin position="177"/>
        <end position="186"/>
    </location>
</feature>
<organism evidence="3">
    <name type="scientific">Puccinia triticina (isolate 1-1 / race 1 (BBBD))</name>
    <name type="common">Brown leaf rust fungus</name>
    <dbReference type="NCBI Taxonomy" id="630390"/>
    <lineage>
        <taxon>Eukaryota</taxon>
        <taxon>Fungi</taxon>
        <taxon>Dikarya</taxon>
        <taxon>Basidiomycota</taxon>
        <taxon>Pucciniomycotina</taxon>
        <taxon>Pucciniomycetes</taxon>
        <taxon>Pucciniales</taxon>
        <taxon>Pucciniaceae</taxon>
        <taxon>Puccinia</taxon>
    </lineage>
</organism>
<reference evidence="3" key="2">
    <citation type="submission" date="2016-05" db="EMBL/GenBank/DDBJ databases">
        <title>Comparative analysis highlights variable genome content of wheat rusts and divergence of the mating loci.</title>
        <authorList>
            <person name="Cuomo C.A."/>
            <person name="Bakkeren G."/>
            <person name="Szabo L."/>
            <person name="Khalil H."/>
            <person name="Joly D."/>
            <person name="Goldberg J."/>
            <person name="Young S."/>
            <person name="Zeng Q."/>
            <person name="Fellers J."/>
        </authorList>
    </citation>
    <scope>NUCLEOTIDE SEQUENCE [LARGE SCALE GENOMIC DNA]</scope>
    <source>
        <strain evidence="3">1-1 BBBD Race 1</strain>
    </source>
</reference>
<evidence type="ECO:0000259" key="2">
    <source>
        <dbReference type="Pfam" id="PF20231"/>
    </source>
</evidence>
<feature type="domain" description="DUF6589" evidence="2">
    <location>
        <begin position="340"/>
        <end position="497"/>
    </location>
</feature>
<name>A0A180G092_PUCT1</name>
<evidence type="ECO:0000256" key="1">
    <source>
        <dbReference type="SAM" id="MobiDB-lite"/>
    </source>
</evidence>
<reference evidence="4" key="4">
    <citation type="submission" date="2025-05" db="UniProtKB">
        <authorList>
            <consortium name="EnsemblFungi"/>
        </authorList>
    </citation>
    <scope>IDENTIFICATION</scope>
    <source>
        <strain evidence="4">isolate 1-1 / race 1 (BBBD)</strain>
    </source>
</reference>
<dbReference type="AlphaFoldDB" id="A0A180G092"/>
<evidence type="ECO:0000313" key="3">
    <source>
        <dbReference type="EMBL" id="OAV85988.1"/>
    </source>
</evidence>
<dbReference type="EnsemblFungi" id="PTTG_30148-t43_1">
    <property type="protein sequence ID" value="PTTG_30148-t43_1-p1"/>
    <property type="gene ID" value="PTTG_30148"/>
</dbReference>
<dbReference type="VEuPathDB" id="FungiDB:PTTG_30148"/>
<dbReference type="Pfam" id="PF20231">
    <property type="entry name" value="DUF6589"/>
    <property type="match status" value="1"/>
</dbReference>